<feature type="transmembrane region" description="Helical" evidence="7">
    <location>
        <begin position="75"/>
        <end position="94"/>
    </location>
</feature>
<feature type="transmembrane region" description="Helical" evidence="7">
    <location>
        <begin position="41"/>
        <end position="63"/>
    </location>
</feature>
<evidence type="ECO:0000256" key="6">
    <source>
        <dbReference type="ARBA" id="ARBA00023136"/>
    </source>
</evidence>
<dbReference type="PANTHER" id="PTHR30269:SF0">
    <property type="entry name" value="MEMBRANE TRANSPORTER PROTEIN YFCA-RELATED"/>
    <property type="match status" value="1"/>
</dbReference>
<dbReference type="Pfam" id="PF01925">
    <property type="entry name" value="TauE"/>
    <property type="match status" value="1"/>
</dbReference>
<evidence type="ECO:0000256" key="2">
    <source>
        <dbReference type="ARBA" id="ARBA00022448"/>
    </source>
</evidence>
<protein>
    <recommendedName>
        <fullName evidence="9">Membrane transporter protein</fullName>
    </recommendedName>
</protein>
<dbReference type="AlphaFoldDB" id="A0A1J5SPB2"/>
<feature type="transmembrane region" description="Helical" evidence="7">
    <location>
        <begin position="232"/>
        <end position="250"/>
    </location>
</feature>
<evidence type="ECO:0000256" key="4">
    <source>
        <dbReference type="ARBA" id="ARBA00022692"/>
    </source>
</evidence>
<keyword evidence="3" id="KW-1003">Cell membrane</keyword>
<dbReference type="InterPro" id="IPR052017">
    <property type="entry name" value="TSUP"/>
</dbReference>
<feature type="transmembrane region" description="Helical" evidence="7">
    <location>
        <begin position="202"/>
        <end position="225"/>
    </location>
</feature>
<evidence type="ECO:0000256" key="3">
    <source>
        <dbReference type="ARBA" id="ARBA00022475"/>
    </source>
</evidence>
<feature type="transmembrane region" description="Helical" evidence="7">
    <location>
        <begin position="139"/>
        <end position="167"/>
    </location>
</feature>
<evidence type="ECO:0008006" key="9">
    <source>
        <dbReference type="Google" id="ProtNLM"/>
    </source>
</evidence>
<evidence type="ECO:0000256" key="7">
    <source>
        <dbReference type="SAM" id="Phobius"/>
    </source>
</evidence>
<accession>A0A1J5SPB2</accession>
<sequence>MAGIDWLLLAGMAFVAGLVDAVVGGGGLIQIPALFTVLPRALPAVLFGTNKLASIFGTASAALRYARRIPVPWRAALPAAAAAFVFSYLGAMTVSHLPRALLRPLVLVLLIVVALYTFARKDFGSVDHGRHHGAADMLLAVLVGAVLGFYDGFFGPGTGSFLIFAFIRFFGLDFLRASSVAKIVNVATNAAALLYFGAHGQVLWAVAALMAVFNIAGAVFGAHLALRHGSGFVRRVFLAVATALIVKFGYDTFT</sequence>
<organism evidence="8">
    <name type="scientific">mine drainage metagenome</name>
    <dbReference type="NCBI Taxonomy" id="410659"/>
    <lineage>
        <taxon>unclassified sequences</taxon>
        <taxon>metagenomes</taxon>
        <taxon>ecological metagenomes</taxon>
    </lineage>
</organism>
<feature type="transmembrane region" description="Helical" evidence="7">
    <location>
        <begin position="101"/>
        <end position="119"/>
    </location>
</feature>
<gene>
    <name evidence="8" type="ORF">GALL_143590</name>
</gene>
<dbReference type="EMBL" id="MLJW01000065">
    <property type="protein sequence ID" value="OIR03500.1"/>
    <property type="molecule type" value="Genomic_DNA"/>
</dbReference>
<feature type="transmembrane region" description="Helical" evidence="7">
    <location>
        <begin position="6"/>
        <end position="29"/>
    </location>
</feature>
<keyword evidence="4 7" id="KW-0812">Transmembrane</keyword>
<evidence type="ECO:0000256" key="1">
    <source>
        <dbReference type="ARBA" id="ARBA00004651"/>
    </source>
</evidence>
<comment type="subcellular location">
    <subcellularLocation>
        <location evidence="1">Cell membrane</location>
        <topology evidence="1">Multi-pass membrane protein</topology>
    </subcellularLocation>
</comment>
<dbReference type="GO" id="GO:0005886">
    <property type="term" value="C:plasma membrane"/>
    <property type="evidence" value="ECO:0007669"/>
    <property type="project" value="UniProtKB-SubCell"/>
</dbReference>
<reference evidence="8" key="1">
    <citation type="submission" date="2016-10" db="EMBL/GenBank/DDBJ databases">
        <title>Sequence of Gallionella enrichment culture.</title>
        <authorList>
            <person name="Poehlein A."/>
            <person name="Muehling M."/>
            <person name="Daniel R."/>
        </authorList>
    </citation>
    <scope>NUCLEOTIDE SEQUENCE</scope>
</reference>
<proteinExistence type="predicted"/>
<name>A0A1J5SPB2_9ZZZZ</name>
<keyword evidence="2" id="KW-0813">Transport</keyword>
<dbReference type="PANTHER" id="PTHR30269">
    <property type="entry name" value="TRANSMEMBRANE PROTEIN YFCA"/>
    <property type="match status" value="1"/>
</dbReference>
<keyword evidence="5 7" id="KW-1133">Transmembrane helix</keyword>
<dbReference type="InterPro" id="IPR002781">
    <property type="entry name" value="TM_pro_TauE-like"/>
</dbReference>
<evidence type="ECO:0000313" key="8">
    <source>
        <dbReference type="EMBL" id="OIR03500.1"/>
    </source>
</evidence>
<keyword evidence="6 7" id="KW-0472">Membrane</keyword>
<comment type="caution">
    <text evidence="8">The sequence shown here is derived from an EMBL/GenBank/DDBJ whole genome shotgun (WGS) entry which is preliminary data.</text>
</comment>
<evidence type="ECO:0000256" key="5">
    <source>
        <dbReference type="ARBA" id="ARBA00022989"/>
    </source>
</evidence>